<keyword evidence="1" id="KW-0805">Transcription regulation</keyword>
<dbReference type="Pfam" id="PF00440">
    <property type="entry name" value="TetR_N"/>
    <property type="match status" value="1"/>
</dbReference>
<organism evidence="6 7">
    <name type="scientific">Brachybacterium sacelli</name>
    <dbReference type="NCBI Taxonomy" id="173364"/>
    <lineage>
        <taxon>Bacteria</taxon>
        <taxon>Bacillati</taxon>
        <taxon>Actinomycetota</taxon>
        <taxon>Actinomycetes</taxon>
        <taxon>Micrococcales</taxon>
        <taxon>Dermabacteraceae</taxon>
        <taxon>Brachybacterium</taxon>
    </lineage>
</organism>
<keyword evidence="7" id="KW-1185">Reference proteome</keyword>
<dbReference type="InterPro" id="IPR050109">
    <property type="entry name" value="HTH-type_TetR-like_transc_reg"/>
</dbReference>
<evidence type="ECO:0000256" key="3">
    <source>
        <dbReference type="ARBA" id="ARBA00023163"/>
    </source>
</evidence>
<dbReference type="PROSITE" id="PS50977">
    <property type="entry name" value="HTH_TETR_2"/>
    <property type="match status" value="1"/>
</dbReference>
<dbReference type="EMBL" id="JAGIOD010000001">
    <property type="protein sequence ID" value="MBP2381569.1"/>
    <property type="molecule type" value="Genomic_DNA"/>
</dbReference>
<feature type="DNA-binding region" description="H-T-H motif" evidence="4">
    <location>
        <begin position="29"/>
        <end position="48"/>
    </location>
</feature>
<protein>
    <submittedName>
        <fullName evidence="6">AcrR family transcriptional regulator</fullName>
    </submittedName>
</protein>
<gene>
    <name evidence="6" type="ORF">JOF43_001526</name>
</gene>
<dbReference type="PANTHER" id="PTHR30055">
    <property type="entry name" value="HTH-TYPE TRANSCRIPTIONAL REGULATOR RUTR"/>
    <property type="match status" value="1"/>
</dbReference>
<dbReference type="Gene3D" id="1.10.357.10">
    <property type="entry name" value="Tetracycline Repressor, domain 2"/>
    <property type="match status" value="1"/>
</dbReference>
<reference evidence="6 7" key="1">
    <citation type="submission" date="2021-03" db="EMBL/GenBank/DDBJ databases">
        <title>Sequencing the genomes of 1000 actinobacteria strains.</title>
        <authorList>
            <person name="Klenk H.-P."/>
        </authorList>
    </citation>
    <scope>NUCLEOTIDE SEQUENCE [LARGE SCALE GENOMIC DNA]</scope>
    <source>
        <strain evidence="6 7">DSM 14566</strain>
    </source>
</reference>
<name>A0ABS4WZD9_9MICO</name>
<evidence type="ECO:0000256" key="1">
    <source>
        <dbReference type="ARBA" id="ARBA00023015"/>
    </source>
</evidence>
<evidence type="ECO:0000256" key="4">
    <source>
        <dbReference type="PROSITE-ProRule" id="PRU00335"/>
    </source>
</evidence>
<evidence type="ECO:0000313" key="6">
    <source>
        <dbReference type="EMBL" id="MBP2381569.1"/>
    </source>
</evidence>
<comment type="caution">
    <text evidence="6">The sequence shown here is derived from an EMBL/GenBank/DDBJ whole genome shotgun (WGS) entry which is preliminary data.</text>
</comment>
<dbReference type="Proteomes" id="UP001519290">
    <property type="component" value="Unassembled WGS sequence"/>
</dbReference>
<proteinExistence type="predicted"/>
<dbReference type="InterPro" id="IPR001647">
    <property type="entry name" value="HTH_TetR"/>
</dbReference>
<dbReference type="PANTHER" id="PTHR30055:SF234">
    <property type="entry name" value="HTH-TYPE TRANSCRIPTIONAL REGULATOR BETI"/>
    <property type="match status" value="1"/>
</dbReference>
<dbReference type="SUPFAM" id="SSF46689">
    <property type="entry name" value="Homeodomain-like"/>
    <property type="match status" value="1"/>
</dbReference>
<sequence>MAGTMRTPRRRWIDEGLKALADGGPDAVRIETLATRLGVTKGGFYGHFTNREALLQEMMEAWEHDVIDDVLRTVDAEGADGPARAVRAGRLTFSPERLPLDLAIREWARKEPSIAERLRRVDDRRMNLLREAFGEHFSDPAEVEARSLLAFSAAIGTHLIIADHGQYTRRDVLARASELLFDPSSSSGA</sequence>
<keyword evidence="2 4" id="KW-0238">DNA-binding</keyword>
<accession>A0ABS4WZD9</accession>
<dbReference type="RefSeq" id="WP_209900829.1">
    <property type="nucleotide sequence ID" value="NZ_BAAAJW010000002.1"/>
</dbReference>
<keyword evidence="3" id="KW-0804">Transcription</keyword>
<evidence type="ECO:0000259" key="5">
    <source>
        <dbReference type="PROSITE" id="PS50977"/>
    </source>
</evidence>
<evidence type="ECO:0000256" key="2">
    <source>
        <dbReference type="ARBA" id="ARBA00023125"/>
    </source>
</evidence>
<dbReference type="InterPro" id="IPR009057">
    <property type="entry name" value="Homeodomain-like_sf"/>
</dbReference>
<evidence type="ECO:0000313" key="7">
    <source>
        <dbReference type="Proteomes" id="UP001519290"/>
    </source>
</evidence>
<feature type="domain" description="HTH tetR-type" evidence="5">
    <location>
        <begin position="6"/>
        <end position="66"/>
    </location>
</feature>